<dbReference type="STRING" id="1409788.NC99_09410"/>
<accession>A0A0L8VCR5</accession>
<evidence type="ECO:0000313" key="2">
    <source>
        <dbReference type="Proteomes" id="UP000036958"/>
    </source>
</evidence>
<gene>
    <name evidence="1" type="ORF">NC99_09410</name>
</gene>
<evidence type="ECO:0000313" key="1">
    <source>
        <dbReference type="EMBL" id="KOH46241.1"/>
    </source>
</evidence>
<sequence length="44" mass="5239">MKPDQISGELNGEFFLETFRYFSDNKTFTGYKTNPFIPTKWDKV</sequence>
<dbReference type="EMBL" id="LGIA01000037">
    <property type="protein sequence ID" value="KOH46241.1"/>
    <property type="molecule type" value="Genomic_DNA"/>
</dbReference>
<name>A0A0L8VCR5_9BACT</name>
<dbReference type="AlphaFoldDB" id="A0A0L8VCR5"/>
<comment type="caution">
    <text evidence="1">The sequence shown here is derived from an EMBL/GenBank/DDBJ whole genome shotgun (WGS) entry which is preliminary data.</text>
</comment>
<reference evidence="2" key="1">
    <citation type="submission" date="2015-07" db="EMBL/GenBank/DDBJ databases">
        <title>Genome sequencing of Sunxiuqinia dokdonensis strain SK.</title>
        <authorList>
            <person name="Ahn S."/>
            <person name="Kim B.-C."/>
        </authorList>
    </citation>
    <scope>NUCLEOTIDE SEQUENCE [LARGE SCALE GENOMIC DNA]</scope>
    <source>
        <strain evidence="2">SK</strain>
    </source>
</reference>
<keyword evidence="2" id="KW-1185">Reference proteome</keyword>
<dbReference type="Proteomes" id="UP000036958">
    <property type="component" value="Unassembled WGS sequence"/>
</dbReference>
<organism evidence="1 2">
    <name type="scientific">Sunxiuqinia dokdonensis</name>
    <dbReference type="NCBI Taxonomy" id="1409788"/>
    <lineage>
        <taxon>Bacteria</taxon>
        <taxon>Pseudomonadati</taxon>
        <taxon>Bacteroidota</taxon>
        <taxon>Bacteroidia</taxon>
        <taxon>Marinilabiliales</taxon>
        <taxon>Prolixibacteraceae</taxon>
        <taxon>Sunxiuqinia</taxon>
    </lineage>
</organism>
<proteinExistence type="predicted"/>
<protein>
    <submittedName>
        <fullName evidence="1">Uncharacterized protein</fullName>
    </submittedName>
</protein>